<evidence type="ECO:0000256" key="1">
    <source>
        <dbReference type="SAM" id="Phobius"/>
    </source>
</evidence>
<dbReference type="HOGENOM" id="CLU_049496_1_0_1"/>
<feature type="transmembrane region" description="Helical" evidence="1">
    <location>
        <begin position="251"/>
        <end position="276"/>
    </location>
</feature>
<dbReference type="AlphaFoldDB" id="A8XVH4"/>
<organism evidence="2 3">
    <name type="scientific">Caenorhabditis briggsae</name>
    <dbReference type="NCBI Taxonomy" id="6238"/>
    <lineage>
        <taxon>Eukaryota</taxon>
        <taxon>Metazoa</taxon>
        <taxon>Ecdysozoa</taxon>
        <taxon>Nematoda</taxon>
        <taxon>Chromadorea</taxon>
        <taxon>Rhabditida</taxon>
        <taxon>Rhabditina</taxon>
        <taxon>Rhabditomorpha</taxon>
        <taxon>Rhabditoidea</taxon>
        <taxon>Rhabditidae</taxon>
        <taxon>Peloderinae</taxon>
        <taxon>Caenorhabditis</taxon>
    </lineage>
</organism>
<feature type="transmembrane region" description="Helical" evidence="1">
    <location>
        <begin position="119"/>
        <end position="143"/>
    </location>
</feature>
<gene>
    <name evidence="4" type="primary">sru-33</name>
    <name evidence="2" type="synonym">Cbr-sru-33</name>
    <name evidence="4" type="ORF">CBG19378</name>
    <name evidence="2" type="ORF">CBG_19378</name>
</gene>
<keyword evidence="3" id="KW-1185">Reference proteome</keyword>
<accession>A8XVH4</accession>
<reference evidence="2 3" key="2">
    <citation type="journal article" date="2011" name="PLoS Genet.">
        <title>Caenorhabditis briggsae recombinant inbred line genotypes reveal inter-strain incompatibility and the evolution of recombination.</title>
        <authorList>
            <person name="Ross J.A."/>
            <person name="Koboldt D.C."/>
            <person name="Staisch J.E."/>
            <person name="Chamberlin H.M."/>
            <person name="Gupta B.P."/>
            <person name="Miller R.D."/>
            <person name="Baird S.E."/>
            <person name="Haag E.S."/>
        </authorList>
    </citation>
    <scope>NUCLEOTIDE SEQUENCE [LARGE SCALE GENOMIC DNA]</scope>
    <source>
        <strain evidence="2 3">AF16</strain>
    </source>
</reference>
<protein>
    <submittedName>
        <fullName evidence="2">Protein CBR-SRU-33</fullName>
    </submittedName>
</protein>
<feature type="transmembrane region" description="Helical" evidence="1">
    <location>
        <begin position="25"/>
        <end position="45"/>
    </location>
</feature>
<dbReference type="PANTHER" id="PTHR46045:SF11">
    <property type="entry name" value="SERPENTINE RECEPTOR, CLASS U"/>
    <property type="match status" value="1"/>
</dbReference>
<feature type="transmembrane region" description="Helical" evidence="1">
    <location>
        <begin position="206"/>
        <end position="230"/>
    </location>
</feature>
<sequence length="377" mass="43247">MSIQDGFMSIHGISQYIDFHFTLNYTILIPTVPFVYIIPTMVIMWKVYRGYHSQSSNLTKLTLDSHLYAMLMFYFVANISFFFTDFLRFNVPVSGLATSLCAGLFPNRYFTLLIAVGDYMNYCILILPFLVSVVRIIILSVAYNQKKIRARVMKWFILPILFLLPLFCVSFMIPSMGYCRQLGSPFGFGAIDIYYTHGWFGLRRSYFILGLSVSCWTLSAVLSSVIYFKIRSGLMRAGSIHTRKLAKKAEFSISLTLISAIVPFITNCIVSVTTLWTPDIMFYFSILRLVGNDIETVLMPWTLYLTHPVFREKNEDLRNAQKTIKIWNLSLRSTLLSGSYVFGLAIFLPFLDSGLLCSLVVLHFQISIVIFNFKKSK</sequence>
<evidence type="ECO:0000313" key="4">
    <source>
        <dbReference type="WormBase" id="CBG19378"/>
    </source>
</evidence>
<feature type="transmembrane region" description="Helical" evidence="1">
    <location>
        <begin position="66"/>
        <end position="84"/>
    </location>
</feature>
<name>A8XVH4_CAEBR</name>
<evidence type="ECO:0000313" key="3">
    <source>
        <dbReference type="Proteomes" id="UP000008549"/>
    </source>
</evidence>
<dbReference type="WormBase" id="CBG19378">
    <property type="protein sequence ID" value="CBP49028"/>
    <property type="gene ID" value="WBGene00038613"/>
    <property type="gene designation" value="Cbr-sru-33"/>
</dbReference>
<dbReference type="eggNOG" id="ENOG502THCS">
    <property type="taxonomic scope" value="Eukaryota"/>
</dbReference>
<dbReference type="InParanoid" id="A8XVH4"/>
<proteinExistence type="predicted"/>
<dbReference type="InterPro" id="IPR003839">
    <property type="entry name" value="7TM_GPCR_serpentine_rcpt_Sru"/>
</dbReference>
<dbReference type="EMBL" id="HE601047">
    <property type="protein sequence ID" value="CAP36642.2"/>
    <property type="molecule type" value="Genomic_DNA"/>
</dbReference>
<feature type="transmembrane region" description="Helical" evidence="1">
    <location>
        <begin position="155"/>
        <end position="173"/>
    </location>
</feature>
<dbReference type="Proteomes" id="UP000008549">
    <property type="component" value="Unassembled WGS sequence"/>
</dbReference>
<evidence type="ECO:0000313" key="2">
    <source>
        <dbReference type="EMBL" id="CAP36642.2"/>
    </source>
</evidence>
<keyword evidence="1" id="KW-0472">Membrane</keyword>
<keyword evidence="1" id="KW-0812">Transmembrane</keyword>
<reference evidence="2 3" key="1">
    <citation type="journal article" date="2003" name="PLoS Biol.">
        <title>The genome sequence of Caenorhabditis briggsae: a platform for comparative genomics.</title>
        <authorList>
            <person name="Stein L.D."/>
            <person name="Bao Z."/>
            <person name="Blasiar D."/>
            <person name="Blumenthal T."/>
            <person name="Brent M.R."/>
            <person name="Chen N."/>
            <person name="Chinwalla A."/>
            <person name="Clarke L."/>
            <person name="Clee C."/>
            <person name="Coghlan A."/>
            <person name="Coulson A."/>
            <person name="D'Eustachio P."/>
            <person name="Fitch D.H."/>
            <person name="Fulton L.A."/>
            <person name="Fulton R.E."/>
            <person name="Griffiths-Jones S."/>
            <person name="Harris T.W."/>
            <person name="Hillier L.W."/>
            <person name="Kamath R."/>
            <person name="Kuwabara P.E."/>
            <person name="Mardis E.R."/>
            <person name="Marra M.A."/>
            <person name="Miner T.L."/>
            <person name="Minx P."/>
            <person name="Mullikin J.C."/>
            <person name="Plumb R.W."/>
            <person name="Rogers J."/>
            <person name="Schein J.E."/>
            <person name="Sohrmann M."/>
            <person name="Spieth J."/>
            <person name="Stajich J.E."/>
            <person name="Wei C."/>
            <person name="Willey D."/>
            <person name="Wilson R.K."/>
            <person name="Durbin R."/>
            <person name="Waterston R.H."/>
        </authorList>
    </citation>
    <scope>NUCLEOTIDE SEQUENCE [LARGE SCALE GENOMIC DNA]</scope>
    <source>
        <strain evidence="2 3">AF16</strain>
    </source>
</reference>
<dbReference type="PANTHER" id="PTHR46045">
    <property type="entry name" value="SERPENTINE RECEPTOR, CLASS U-RELATED"/>
    <property type="match status" value="1"/>
</dbReference>
<keyword evidence="1" id="KW-1133">Transmembrane helix</keyword>
<dbReference type="OMA" id="LFCVSFM"/>
<dbReference type="Pfam" id="PF10322">
    <property type="entry name" value="7TM_GPCR_Sru"/>
    <property type="match status" value="1"/>
</dbReference>